<reference evidence="3 4" key="1">
    <citation type="submission" date="2016-08" db="EMBL/GenBank/DDBJ databases">
        <title>A Parts List for Fungal Cellulosomes Revealed by Comparative Genomics.</title>
        <authorList>
            <consortium name="DOE Joint Genome Institute"/>
            <person name="Haitjema C.H."/>
            <person name="Gilmore S.P."/>
            <person name="Henske J.K."/>
            <person name="Solomon K.V."/>
            <person name="De Groot R."/>
            <person name="Kuo A."/>
            <person name="Mondo S.J."/>
            <person name="Salamov A.A."/>
            <person name="Labutti K."/>
            <person name="Zhao Z."/>
            <person name="Chiniquy J."/>
            <person name="Barry K."/>
            <person name="Brewer H.M."/>
            <person name="Purvine S.O."/>
            <person name="Wright A.T."/>
            <person name="Boxma B."/>
            <person name="Van Alen T."/>
            <person name="Hackstein J.H."/>
            <person name="Baker S.E."/>
            <person name="Grigoriev I.V."/>
            <person name="O'Malley M.A."/>
        </authorList>
    </citation>
    <scope>NUCLEOTIDE SEQUENCE [LARGE SCALE GENOMIC DNA]</scope>
    <source>
        <strain evidence="3 4">S4</strain>
    </source>
</reference>
<dbReference type="STRING" id="1754192.A0A1Y1X9P8"/>
<evidence type="ECO:0000256" key="2">
    <source>
        <dbReference type="SAM" id="SignalP"/>
    </source>
</evidence>
<evidence type="ECO:0000256" key="1">
    <source>
        <dbReference type="SAM" id="MobiDB-lite"/>
    </source>
</evidence>
<dbReference type="PANTHER" id="PTHR40050:SF1">
    <property type="entry name" value="INNER SPORE COAT PROTEIN H"/>
    <property type="match status" value="1"/>
</dbReference>
<dbReference type="PANTHER" id="PTHR40050">
    <property type="entry name" value="INNER SPORE COAT PROTEIN H"/>
    <property type="match status" value="1"/>
</dbReference>
<reference evidence="3 4" key="2">
    <citation type="submission" date="2016-08" db="EMBL/GenBank/DDBJ databases">
        <title>Pervasive Adenine N6-methylation of Active Genes in Fungi.</title>
        <authorList>
            <consortium name="DOE Joint Genome Institute"/>
            <person name="Mondo S.J."/>
            <person name="Dannebaum R.O."/>
            <person name="Kuo R.C."/>
            <person name="Labutti K."/>
            <person name="Haridas S."/>
            <person name="Kuo A."/>
            <person name="Salamov A."/>
            <person name="Ahrendt S.R."/>
            <person name="Lipzen A."/>
            <person name="Sullivan W."/>
            <person name="Andreopoulos W.B."/>
            <person name="Clum A."/>
            <person name="Lindquist E."/>
            <person name="Daum C."/>
            <person name="Ramamoorthy G.K."/>
            <person name="Gryganskyi A."/>
            <person name="Culley D."/>
            <person name="Magnuson J.K."/>
            <person name="James T.Y."/>
            <person name="O'Malley M.A."/>
            <person name="Stajich J.E."/>
            <person name="Spatafora J.W."/>
            <person name="Visel A."/>
            <person name="Grigoriev I.V."/>
        </authorList>
    </citation>
    <scope>NUCLEOTIDE SEQUENCE [LARGE SCALE GENOMIC DNA]</scope>
    <source>
        <strain evidence="3 4">S4</strain>
    </source>
</reference>
<name>A0A1Y1X9P8_9FUNG</name>
<evidence type="ECO:0000313" key="3">
    <source>
        <dbReference type="EMBL" id="ORX82480.1"/>
    </source>
</evidence>
<dbReference type="Pfam" id="PF08757">
    <property type="entry name" value="CotH"/>
    <property type="match status" value="2"/>
</dbReference>
<organism evidence="3 4">
    <name type="scientific">Anaeromyces robustus</name>
    <dbReference type="NCBI Taxonomy" id="1754192"/>
    <lineage>
        <taxon>Eukaryota</taxon>
        <taxon>Fungi</taxon>
        <taxon>Fungi incertae sedis</taxon>
        <taxon>Chytridiomycota</taxon>
        <taxon>Chytridiomycota incertae sedis</taxon>
        <taxon>Neocallimastigomycetes</taxon>
        <taxon>Neocallimastigales</taxon>
        <taxon>Neocallimastigaceae</taxon>
        <taxon>Anaeromyces</taxon>
    </lineage>
</organism>
<feature type="region of interest" description="Disordered" evidence="1">
    <location>
        <begin position="1035"/>
        <end position="1063"/>
    </location>
</feature>
<keyword evidence="2" id="KW-0732">Signal</keyword>
<proteinExistence type="predicted"/>
<dbReference type="InterPro" id="IPR014867">
    <property type="entry name" value="Spore_coat_CotH_CotH2/3/7"/>
</dbReference>
<dbReference type="EMBL" id="MCFG01000094">
    <property type="protein sequence ID" value="ORX82480.1"/>
    <property type="molecule type" value="Genomic_DNA"/>
</dbReference>
<dbReference type="AlphaFoldDB" id="A0A1Y1X9P8"/>
<dbReference type="Proteomes" id="UP000193944">
    <property type="component" value="Unassembled WGS sequence"/>
</dbReference>
<feature type="region of interest" description="Disordered" evidence="1">
    <location>
        <begin position="511"/>
        <end position="540"/>
    </location>
</feature>
<feature type="chain" id="PRO_5012575924" evidence="2">
    <location>
        <begin position="18"/>
        <end position="1166"/>
    </location>
</feature>
<accession>A0A1Y1X9P8</accession>
<protein>
    <submittedName>
        <fullName evidence="3">Coth-domain-containing protein</fullName>
    </submittedName>
</protein>
<comment type="caution">
    <text evidence="3">The sequence shown here is derived from an EMBL/GenBank/DDBJ whole genome shotgun (WGS) entry which is preliminary data.</text>
</comment>
<feature type="signal peptide" evidence="2">
    <location>
        <begin position="1"/>
        <end position="17"/>
    </location>
</feature>
<keyword evidence="4" id="KW-1185">Reference proteome</keyword>
<evidence type="ECO:0000313" key="4">
    <source>
        <dbReference type="Proteomes" id="UP000193944"/>
    </source>
</evidence>
<sequence>MLKNFISLLLFAYSVFAANSFIGDKERAELFELTDNEVPVIRVTLPDDEYELLKIEANKGYNLYLPDEVISLNNLKGLSDIGAVDWSVLGKLDYNPLEQSTFETKNATMTFEINGNVEKYKKITFKLGGTSSRMFGKSGYNIKIRGKDSLHGRTQIKLRPDAREATFLRTKLASDILNRLGLPTISANYATLYINDEYLGFYVLMDSIKKSWIEYVYGDVDTTSLYECKNTGNDLTVKVSGRKCVNDNDEVIDNSELIELLTALDNANSAEDIENIFDVDLFLKEIAYEFLAGSWDHYLIYGHNFFLYKPENDKWKFIVSDFDGDFGQDISMGITGMVADPVTSDRTDFPNYTFKEWAYLPRPLIDTLIFKNPTRFENILKNIVEEVFNPATLFPHIDKLKKFVKPYVQLDKIPNTNGKLPGKFHEEAGDFSLAQWDANCEFTTIKSTQNSRSYGLKYWILTKYRYVCKTYNMTCDPLYMDENYEYSVDKSVESPPEEDTWVIWTNTNPSTETTVAPQPTSTTVVPQPTSTTVVSQPTETSNSFIGNAERAELFELTDNEVPIIRITLPDDEYELLKIEANKGYNLYLPDEIISLNNLKGLSDIGAVDWSVLGKLDYNPLEQSTFETKNATMTFEINGNVEKYKKITFKLGGTSSRMFGKSGYNIKIRGKDSLHGRTQIKLRPDAREATFLRTKLASDILNRLGLPTISANYATLYINDEYLGFYVLMDSIKKSWIEYVYGDVDTTSLYECKNTGNDLTVKVSGRKCVNDNDEVTDNSELIELLTALDNANSAEDIENIFDVDLFLKEIAYEFLAGSWDHYLIYGHNFFLYKPENDKWKFIVSDFDGDFGQDISMGITGMVADPVTSDRTDFPNYTFKEWAYLPRPLIDTLIFKNPTRFENILKNIVEEVFNPATLFPHIDKLKKFVKPYVQLDKIPNTDGKLPGKFHEEAGDFSLAQWDANCEFTTIKSTQNSRSYGLKYWILTKYRYVCKTYNMTCDPLYMDENYEYSIDKSVESAPEEDTWVIWTNTNPSTETTVAPQPTSTTVVPQPTSTTVVSQPTETSNSFIGNAERAELFELTDNEVPIIRITLPDDEYELLKIEANKGYNLYLPDEIISLNNLKGLSDIGAVDWSVLGKLDYNPLEQSTFETKNATMTFEINGYEYLY</sequence>
<gene>
    <name evidence="3" type="ORF">BCR32DRAFT_231937</name>
</gene>
<dbReference type="OrthoDB" id="10267127at2759"/>